<proteinExistence type="predicted"/>
<accession>A0A318Z4I4</accession>
<reference evidence="1 2" key="1">
    <citation type="submission" date="2016-12" db="EMBL/GenBank/DDBJ databases">
        <title>The genomes of Aspergillus section Nigri reveals drivers in fungal speciation.</title>
        <authorList>
            <consortium name="DOE Joint Genome Institute"/>
            <person name="Vesth T.C."/>
            <person name="Nybo J."/>
            <person name="Theobald S."/>
            <person name="Brandl J."/>
            <person name="Frisvad J.C."/>
            <person name="Nielsen K.F."/>
            <person name="Lyhne E.K."/>
            <person name="Kogle M.E."/>
            <person name="Kuo A."/>
            <person name="Riley R."/>
            <person name="Clum A."/>
            <person name="Nolan M."/>
            <person name="Lipzen A."/>
            <person name="Salamov A."/>
            <person name="Henrissat B."/>
            <person name="Wiebenga A."/>
            <person name="De Vries R.P."/>
            <person name="Grigoriev I.V."/>
            <person name="Mortensen U.H."/>
            <person name="Andersen M.R."/>
            <person name="Baker S.E."/>
        </authorList>
    </citation>
    <scope>NUCLEOTIDE SEQUENCE [LARGE SCALE GENOMIC DNA]</scope>
    <source>
        <strain evidence="1 2">JOP 1030-1</strain>
    </source>
</reference>
<dbReference type="AlphaFoldDB" id="A0A318Z4I4"/>
<gene>
    <name evidence="1" type="ORF">BP01DRAFT_359927</name>
</gene>
<sequence>MQTVESMIRRAIWSVPEGTQVDGRQLVSQSTFDRACGLLTAGVDHPPRSTSGKLREQVQGLSGIAPTWTRN</sequence>
<dbReference type="EMBL" id="KZ821257">
    <property type="protein sequence ID" value="PYH41949.1"/>
    <property type="molecule type" value="Genomic_DNA"/>
</dbReference>
<dbReference type="GeneID" id="37077023"/>
<evidence type="ECO:0000313" key="2">
    <source>
        <dbReference type="Proteomes" id="UP000248349"/>
    </source>
</evidence>
<keyword evidence="2" id="KW-1185">Reference proteome</keyword>
<organism evidence="1 2">
    <name type="scientific">Aspergillus saccharolyticus JOP 1030-1</name>
    <dbReference type="NCBI Taxonomy" id="1450539"/>
    <lineage>
        <taxon>Eukaryota</taxon>
        <taxon>Fungi</taxon>
        <taxon>Dikarya</taxon>
        <taxon>Ascomycota</taxon>
        <taxon>Pezizomycotina</taxon>
        <taxon>Eurotiomycetes</taxon>
        <taxon>Eurotiomycetidae</taxon>
        <taxon>Eurotiales</taxon>
        <taxon>Aspergillaceae</taxon>
        <taxon>Aspergillus</taxon>
        <taxon>Aspergillus subgen. Circumdati</taxon>
    </lineage>
</organism>
<protein>
    <submittedName>
        <fullName evidence="1">Uncharacterized protein</fullName>
    </submittedName>
</protein>
<evidence type="ECO:0000313" key="1">
    <source>
        <dbReference type="EMBL" id="PYH41949.1"/>
    </source>
</evidence>
<dbReference type="Proteomes" id="UP000248349">
    <property type="component" value="Unassembled WGS sequence"/>
</dbReference>
<dbReference type="RefSeq" id="XP_025427931.1">
    <property type="nucleotide sequence ID" value="XM_025575795.1"/>
</dbReference>
<name>A0A318Z4I4_9EURO</name>